<evidence type="ECO:0000313" key="1">
    <source>
        <dbReference type="EMBL" id="KAI9906924.1"/>
    </source>
</evidence>
<dbReference type="Proteomes" id="UP001163321">
    <property type="component" value="Chromosome 8"/>
</dbReference>
<evidence type="ECO:0000313" key="2">
    <source>
        <dbReference type="Proteomes" id="UP001163321"/>
    </source>
</evidence>
<reference evidence="1 2" key="1">
    <citation type="journal article" date="2022" name="bioRxiv">
        <title>The genome of the oomycete Peronosclerospora sorghi, a cosmopolitan pathogen of maize and sorghum, is inflated with dispersed pseudogenes.</title>
        <authorList>
            <person name="Fletcher K."/>
            <person name="Martin F."/>
            <person name="Isakeit T."/>
            <person name="Cavanaugh K."/>
            <person name="Magill C."/>
            <person name="Michelmore R."/>
        </authorList>
    </citation>
    <scope>NUCLEOTIDE SEQUENCE [LARGE SCALE GENOMIC DNA]</scope>
    <source>
        <strain evidence="1">P6</strain>
    </source>
</reference>
<gene>
    <name evidence="1" type="ORF">PsorP6_004192</name>
</gene>
<keyword evidence="2" id="KW-1185">Reference proteome</keyword>
<sequence length="6635" mass="732164">MGQQMSQPTAVMRPPEQPRTLRAPYRDVVKDMNADYDSTDARDKILEFGATLCYLPKEGNLAGRVQKRSRDELIKELVSSVDSVDELFQQIFQLAGLLTKDEFDPSRPDTFRDVMPGMFNTRVASYVNNLQTFYQLTLNEKYRYGQQVLATRAYSMSLHKVSPPPLPLPTQNCLTMGWDLVVMLLKATRYNNPEQYEQALQMVKEHLKPLKPTAYSESVYLATSASLAFNQLSECLSDLAYPVTDGASINEKRIGALTTETLAEVGLARGSLATMLFVVVWMMKQPPTTPVAMDISIAKLAALKEQPMYGKFEASNELYSCGQNSYGELGTGDDVERRQLTSVALCGWDNIRQVASGNELLAVLTRDGIVLSCGLNKSGQCGQGHFDERVMMLRPVQALRSQRVKFLAASNGCEHVIALTDSGHAYSWGYNDRGQLGHENLATKICVPKLIESLKDKKLGYASVSYHHSAVITDSGELFTFGMNDCGQLGLDHTQHQSTPQLVKCLEGIQISMVACGLYHTLICTSTGKLLSCGKNDYGQLGLAHNRQVKVPNTVPIANELIAFVACGYYHSVIVTTNGRTFSFGRNDYGQLGIGSKIHQSVPSPVIMSANTLMARATCGCFHTVLLSEQGEVFVFGRNNKGQLGNRGSADALLPVPLKVRPEKNFQPCVDVAAGFYTTSLVIERKRKNDDSDSVLLDQSCVIPVCGSVDIDHSGEVEGLSNFGSISTAGVSLFKNKWFYEVEVVTSGLVQVGWIDGYFQGSSDQGEGVGDHVHSWSYDGNRQRRWNCGSSSYGEKWTAGDIIGCLLDLDTYKMTFYRNGVNLGVAFNKLKCSEDDKRSCMMPGISLERGEIIRVNLGHQPFVYPPVTDTFESISRAITLPSSSVIIQTSTDRLTEVTPSNPPSTKGSASAMVGNKLFVIGGMLVKKSSLPSPSDPTNQVWVYDTNAESWDRWADFPIGICNHQVVAIDDSHILVLGGENNSPASRHMDLYLCSTMRNVDGSLPAWTLVQAAIGAANSTPQARAFHTVSTVRARLDTIVFMYGGKSVHNEILGDAWILALRDYAWSRLAVSASLDPGPRSGCSSAAIGDCVYIFGGQDSEKFRADLWKYNTFDRLWLLCHDDNVGVSVGGSTRLLSVSSRTNNHLPTPEGRINYSMCADVSNIWIFGGMNRTNTYLCDMWCFSTTLQKWNLIDVNTQDELDGCCSAAMYVSMGAVTALPSTSDCMSFIPKVGDVFLYGGRISLQGSVSWCSKVRKVSSVNSTGSYSLHATKDVSTTGTAGHVLCALRKRCGTEKRLAQHCAAETADTAICLLAHLDRLAGNDIPEDVKSVQLSRCLYRSLCIDPNERTFSALSTLLETLQSRFLEASSSVEDVNFKTSYLLELYPLLVTIRLLKLNFFEFSRRCLDESPAEDIKCEQAFGSIREVLFAIADHVLDLRLSGEVSWFYHAVKNEAVAAIYHGFSSLYPSILDKVQIMNRLMVNNQDSVADLSPAQKLLLPMLVPCFTSAKMLFHLIDEPENLSDATFTETVIAFLTSLLEVLRKKTKDLMEYMPETINKLISILDAIETSHEFKCVSILLRAIVIWCSHTVNQSWRMIESVCTNLVAFIVEGLNHCLAIPFEKSQLVLVIIQHSFAGKLLSFLLLSATSLSSIRDSLPARLISLWTPLKNLSAKLDSTLSVLSENGILSWPDFRTETSDSLGDYGCETEFVDTALVSVSNELSTCLLLQHSGSSLTYGHIFTRLWDKIIKSRDYTHWKVKELPHDAEIRRIQLPMDLTKLFGAETLLVWMQKIGITSGVLAYDSKRISFMPSRTIISQHIYPMSASDFPFSEKDEAKAYVGPPSTPQFVRENQWCSIKSIEESNEWLKDLHNIVAWVGSRYAASLINGGAMDNTVVASERWLHSPLFRGGLEHSWPHIISKENEADRNEALLLQVVDNVGNGKKLLDRVRNAVNPRSARRKPTSKLELVKLKRQDSVEAILEKSGGIEAVDRAVRATFATLLKHTNASYTIEPVSSEGAIAETLVDTWKAALQLRQWYGTRLAVNTICACYSLHGLSLGFETGAPSELFSDMEMKDRQQALYNAVCEPIIRRALLLLHLAPAPVQVAPLASSPMKLLPGISTSKCHDFATVSQNDLAAETLDDPEQKRFVHQLNKVMETKSVEVMEDEDEQVQADIFSFLQQPSNTLLTSSRDNVASTSHPEDLMRDVLRDHQNRAKERLQGLKVFVSLVENTANLPLSRFHVIPMLSCAFKRLRKSDGQTVGTPLTEQASITKIHYLADLEFAGSHLSDSIRHEFFHLLTLLLEASTKQLYQMQELIEARVSAKEIHGDKLLSSSIPLAVHEILVVLEACCFPCRGRDWEHLQGINLVSLLTHLTSWKGWKTFLEYDARDNGPVDSRSTESYTILSVALGLKYPNILCSRHVTLGRDLRQLTIAHKSLDRSDGTLRTSSSKSQTCGGLAVCDKRLMRGRWYWEMSVRALGDTPVFVGVTDGTVDLNSYVPGDRNLRGVFLHHRCEEITNHIQWKCANILGVLLDCEKRQLEFYMSRKKCWEVSLASSASSGCGFYPTIGVKDADVHWHLAPSVPPKLWCASSNFQFPNAIVSGGLVAAPFDGATVCWHGRLKGRHLQLQPNGTTVCAGDSSSPQNQFETIVATQGFENQSIFVEIRVIRAGKNGKSALSFGMVSSDFSQFDEPLKHTVDVTWKNAEDVLKWGIIGVLFDFKTTTITLYSDHADPQLCHLNLDIQSKPLFPALSALCNGTIFNANFHSCPRFELPPQLFYPAKKLQNHHMSSTNELQLGKNLQLHVHFCDGGEVSTSQVARNCLLDDATVYSSLKRSNVHLVLKHELDTPMCISYIRFRGPGIGYSSPLRSAIIFITSTPPDIARYEAFDDMTAEEFAALPFPPSNGCCPRDENVPVAFFVLDGCCAQVAKRLAYPVTGRYILVKAIGPSAGTNIDIGYIGVCGISDCDNGPAYNETIVESFTCAECMKVSLYGVLYTHKEDGSIQLCAGCYDDNRGDVNAAYYAFVPDKSQDDQWSANILLCPPRQAWNDKVAVLNLPHVARTARTGTEIPGIIEKAEMLSSMASFDVCELFSCGQNNYGELGMGHCNPTSKLEPVPLFSTKSVRHMAGGNEVLVVVMKDGTVVTCGLNKNGQCGHGTFQERVLTASPVRGLAGIDVSMVAAANGCEHMLAVASDGAVYSWGYNDHGQLGLGTTISKSHTPRRIESLCETYQITMAAVSYHHSAVVSSNGELLTFGMNDCGQLGLNHTHHQHTPQWVYALASHVITKVACGLYHTVAITKGGEVYTFGKNDYGQLGLGHARNMKVPTLVKTSLWENDEKIVAVSCGYYHTVTISEKGKLLTWGRNDYGQLGIGSKDHKNSAQSVPLPLSSKIQSASCGCYHSLVLMSNGRVMVFGRNNKGQLGTGSRSLPSVDLPLPAPLSSFGNDEAVCIAAGFFSSYILTGRASESRESDAMPDGHACQVKDLPENTWLVNSDAVFESLMNEIDSKHTKDSPVSERKPRQIQRTQRKLLLVKLHAAGWAMTRALMYQSLNDAYDSSTSCSGSLSDLVNPVLSSFIRNLLENLKSLQDTSKSGDIHALEVSRASHELGASVSVKKVCFGLLQYYGTKLAPPSQLARELESNLSDTKHVYKNQILGILLVCGSANTSVASIMATNAGVIAHIISGISSSDLTSAILSIRLAMLVFPHHSVSALNRTYRSGQSTPAFSGDIVNMLMTLVGLPLLARPRLCSHELGLECTSTALCDSARCLKGLRQANGSDVSLTQQFVLEQAHVAEAKAAEVVALLRYLTLFPPWKIAINSALNRAFILSSKVCELLETICIYYRLAQKVDDIKVDIVTEDYDTTSLRRPESTTLSPETEESTSDCKTQAKISENNSRLNLVKKKAKDALDGLATVIAAVSIVGGHIEVFREGGYVSIESGGTRSSSRLGVLAGITRAPRSNNLLAQVVVDPSPNAFVLPLIVGNARVETIALDKLQVAERIPALIDMFIQVEDILMTLSSMVSTISTVEDEGALFSDNTLPQNNALQNILSNRLKRYKLQLRWRASKALSSLMNQMATLSPKVMTLDSQFVSSLTSVLSSENAIVWARKYEASENAISLEKRWLCVKQRQIFLSTEEVMDSALDHFEVDIRDNVVQKLGSENALMWGVDAIQSPRRKVTQSSLVGAREFTIGVNHSLEDGQHFDSCNEQDPPIGAWGALLPLPPLSENEQRAGAPVQSFIDYTPFPLTAPIIRVGRAVDACDLIVNDRSVSGRHFHLRRLRREPGTREDQFELQDFSKNGTIVNGVRVHGSTSRITTGSRISLILSRGGLITYEFQAWTSSIHNSAHHAPSPIFTAQQNAADLNILIPGEEYQQPVNDTPRIEPRSPAEIQNRGASGNSASLYTRQSASQGLRLTTSMAESNIPRALFSPNPAVDSPRAGGYNSPRSLVLQAPGTPALRSPIASMFSTMLPATLLSPASYQQRESVPPTESTLTSLPRIQDGGAGSMLRFALRRESVNRLFSSQRHSTMENELTQTRAIRSSGDIGLASRSITSPRFQETPVLALRLRARAHEANVVVSVTECEEALQATDNKIDEAFALIQQQNQTDSRKYRSNVRQLAVLLGRAEATCAEALRQTENDYANALRLLLSNTATDSVLSKRLDESDGTPSYNKCMSQRKEPRSNFQDIGDENPSYALTNSSAVCSSGVQRLAAKVHGSPVKARKADKSGSLSPDQSQKNSDLLLWSESNSASHVGVRQMNAFEIESEEKALGEHLATIHVRNILSQVVRLSGNVSRTEDLDLSPFSNPLVLRSLISLLHVPESSVNENVSGESEYELHKQRNAQESGKIQQILSRMTQEVMSHSTSQTLTEILTSFQNLSRLQRSIDQDTEMPHKVGWTGITRLFDFFIKNEDSGDSNAQDTDVERQPNTLEKITFDTILHILSRTLVAPTASLYWECSPLRSRIRDGYYPKGPVYLSCGLQAVLVDTYERLCSIPPPDPLLKHRRKWRKRSSSNRNEWMKSTADYALTIWRPTIPQAVESALPGKNWFCLGDVATCGNGAPHTPIVLVSDEDNRGLLMPAVRFERIDVTGKGLPRNSESNSYFHRKQLRSVWWPVAPPGYVALGCVGGTKEDPFEAPDVSCVRCVREDLVKRVDAFHCVWSAVSLASKGGGGIERPAKAKVKAKDGREKAKFGQTGRGQSSRNQLVDSSRLPPVADDIDVHTSLWTVESNFNNGLLLPVVTLDIASDSEPTSAFALNLSNEDVVLCSPTSVDSVLVFVEVLLQYVGLVSKRQKARRLVSTRLPPELPAALFALVQHVLRENQPSSGKAAVSLVRALIAVIEHGAQWHNKQSLLYCRSKMMALSQDKDGTFTSHPLLQAFAELMVAVEYQQRSSEVHDLDACLKREGGSSVSLPYRFHFSKPPFQEILVSHSSKVIVTRHLSDEERTFVLDHQAQGASHGVFGETEGLADPLGHVCSCRFEHSPALVMTMRDKVKAEVLYFETTVVEWNAVSSIKCSLTLGFSTLSFPLEGVAVGSGANDSRSYSFAPATGEVLCAGDAGVDPWHWSKPAGTMSPGDVFGCGLRLDTQEIFCCKNGRMLGIAFSNVGHPQQLHPTISFNSDCNLLVNMGTTSTKHTNFNFRFHLFDVDNFMSAFEWFEPLSQVYGVMKAMMDPSRPDKVDLDADPSEQLSAACQLPEEFMLSADNFLLDISEDVCIRMESRHPYDLDLQESFVSIPLATSIRVRLDPQSATVSSHCLQILQGGNTYGSERRAGCGIGGGGEAEVRAFTGACGGQEVIIDGDSFVWRFPVLSNFQCRVDCVRKGPYLKLEARDTRMYLVRDKGWQVAIGMARFHTGVHVWEIRIGFVTASSNIFLGIARRDVRLDSYLGKDNRGWGWIGNRALWHNGTKQRGAYGDKFKTGDIVRLTLDLRRGTLSYALNGKDFGVAFGPGGTGPKLEGTFYPGFALYNQRDSIDLIGGHRVEDGERETGFARTSSEHPSEDDMYYSEEDDEENVGGGVETSREDGAILNLRMELAMALSQMGFSIEWCLYALRRCGDDADQAANFILTNMQHMDALVREEMDMMARRARQRQSLQAFSDVGDGARVDWMALPPPRSAERRVNAARSVEAVNTSNPSTLVQEQQQLQSPRDTKWGIAFTAVPEFSVTGRRLLAAKFGSELRRLHASQRIFTLERDGALVQLVNEICELRAEALLSCDPLRMNPDEFVPTEEQIQAFPVLGGIPLKVLQRRFLVLRNFNCRLQTTLAFIDFSALDKRSLLARGVRQLRGVIFQHMKLAWWLGILKEQQAPAAARPEIEIDRHRARDALERSERGDPLACEAGERDSVFAQTFEQLHGLQPALLRGANRAFKCQFVGEFGDDFGGLYRECLAQLSSELQTFTPLLPVFRPCPNALLNVGDNRELFVPHSHLRAHPRRVQMAEFLGKLAGVAVRTKTPLDLNLPPAVWKLLVGQDVTRRDIEEIHQGCFQVVDTIANLDLHGITETMFDEIVEATFTVLSSTRETVELVPGGRSLHVRWDDREEYARAVETYRLLEFKPVCVDICRGLATILPAPTLGIFSWHELRTLVCGKASVDIDLLRRRTVYGGGCLATDAHIAYFWDVLAAFSNEQKSSFLRFVW</sequence>
<comment type="caution">
    <text evidence="1">The sequence shown here is derived from an EMBL/GenBank/DDBJ whole genome shotgun (WGS) entry which is preliminary data.</text>
</comment>
<accession>A0ACC0VKE1</accession>
<organism evidence="1 2">
    <name type="scientific">Peronosclerospora sorghi</name>
    <dbReference type="NCBI Taxonomy" id="230839"/>
    <lineage>
        <taxon>Eukaryota</taxon>
        <taxon>Sar</taxon>
        <taxon>Stramenopiles</taxon>
        <taxon>Oomycota</taxon>
        <taxon>Peronosporomycetes</taxon>
        <taxon>Peronosporales</taxon>
        <taxon>Peronosporaceae</taxon>
        <taxon>Peronosclerospora</taxon>
    </lineage>
</organism>
<name>A0ACC0VKE1_9STRA</name>
<proteinExistence type="predicted"/>
<protein>
    <submittedName>
        <fullName evidence="1">Uncharacterized protein</fullName>
    </submittedName>
</protein>
<dbReference type="EMBL" id="CM047587">
    <property type="protein sequence ID" value="KAI9906924.1"/>
    <property type="molecule type" value="Genomic_DNA"/>
</dbReference>